<comment type="caution">
    <text evidence="4">The sequence shown here is derived from an EMBL/GenBank/DDBJ whole genome shotgun (WGS) entry which is preliminary data.</text>
</comment>
<feature type="domain" description="SbsA Ig-like" evidence="3">
    <location>
        <begin position="33"/>
        <end position="135"/>
    </location>
</feature>
<evidence type="ECO:0000313" key="4">
    <source>
        <dbReference type="EMBL" id="MFD2589341.1"/>
    </source>
</evidence>
<reference evidence="5" key="1">
    <citation type="journal article" date="2019" name="Int. J. Syst. Evol. Microbiol.">
        <title>The Global Catalogue of Microorganisms (GCM) 10K type strain sequencing project: providing services to taxonomists for standard genome sequencing and annotation.</title>
        <authorList>
            <consortium name="The Broad Institute Genomics Platform"/>
            <consortium name="The Broad Institute Genome Sequencing Center for Infectious Disease"/>
            <person name="Wu L."/>
            <person name="Ma J."/>
        </authorList>
    </citation>
    <scope>NUCLEOTIDE SEQUENCE [LARGE SCALE GENOMIC DNA]</scope>
    <source>
        <strain evidence="5">KCTC 42423</strain>
    </source>
</reference>
<dbReference type="RefSeq" id="WP_378257947.1">
    <property type="nucleotide sequence ID" value="NZ_JBHSJV010000001.1"/>
</dbReference>
<evidence type="ECO:0000313" key="5">
    <source>
        <dbReference type="Proteomes" id="UP001597459"/>
    </source>
</evidence>
<feature type="signal peptide" evidence="2">
    <location>
        <begin position="1"/>
        <end position="24"/>
    </location>
</feature>
<dbReference type="InterPro" id="IPR032812">
    <property type="entry name" value="SbsA_Ig"/>
</dbReference>
<name>A0ABW5N2P7_9FLAO</name>
<sequence>MFKRPTLLYIAVLCLLFLANCAKKGSISGGEKDVTPPEFIKALPANYSTSFDKREIRIYFDEYIKLKDYQKQIVISPPMNTKPIITPLGTASKYIRIKFQDSLIPNTTYSINFGQSIVDNNEGNPLPYFRYVFSTGKTLDSLSLQGTITDALQKKTTSFVTVALYPVDENYTDSLVYNEVPRYITNTLDSTGFKFDNLKEGTYKLVALKDKSSNYTYQPKEDMIGFYQENISLPADTSTAFNINIFKEILDFKALKPKQISKNAFIFGYEGAADSLQIKLLSETPEDFVSKVIPVKDKDTVQYWFTPFFETDSLKFQVTNAPHYKDTLLTRFKDQYKDSLMVKSDIQGHIPFDKHFSFSANTPLTSIDKERITITDKDTTSVPFKAHLDSISNNASLTFEKAENDFYTITLLPEAVSDFIGNVNDTLTFAIRTKKYSDYGKIFLTLKEVQQYPVLVQLTDEKGIVYKEQVASDDKTIVFENLLPNKYNIRVIIDENKNEKWDTGNFLKQLQPEKVHHYPEVIDVRANWELKQIFTIQNEDE</sequence>
<accession>A0ABW5N2P7</accession>
<organism evidence="4 5">
    <name type="scientific">Aquimarina hainanensis</name>
    <dbReference type="NCBI Taxonomy" id="1578017"/>
    <lineage>
        <taxon>Bacteria</taxon>
        <taxon>Pseudomonadati</taxon>
        <taxon>Bacteroidota</taxon>
        <taxon>Flavobacteriia</taxon>
        <taxon>Flavobacteriales</taxon>
        <taxon>Flavobacteriaceae</taxon>
        <taxon>Aquimarina</taxon>
    </lineage>
</organism>
<feature type="chain" id="PRO_5045065015" evidence="2">
    <location>
        <begin position="25"/>
        <end position="541"/>
    </location>
</feature>
<evidence type="ECO:0000256" key="1">
    <source>
        <dbReference type="ARBA" id="ARBA00022729"/>
    </source>
</evidence>
<evidence type="ECO:0000256" key="2">
    <source>
        <dbReference type="SAM" id="SignalP"/>
    </source>
</evidence>
<dbReference type="Proteomes" id="UP001597459">
    <property type="component" value="Unassembled WGS sequence"/>
</dbReference>
<protein>
    <submittedName>
        <fullName evidence="4">Ig-like domain-containing protein</fullName>
    </submittedName>
</protein>
<keyword evidence="1 2" id="KW-0732">Signal</keyword>
<proteinExistence type="predicted"/>
<keyword evidence="5" id="KW-1185">Reference proteome</keyword>
<gene>
    <name evidence="4" type="ORF">ACFSTE_00770</name>
</gene>
<evidence type="ECO:0000259" key="3">
    <source>
        <dbReference type="Pfam" id="PF13205"/>
    </source>
</evidence>
<dbReference type="Pfam" id="PF13205">
    <property type="entry name" value="Big_5"/>
    <property type="match status" value="1"/>
</dbReference>
<dbReference type="EMBL" id="JBHULX010000001">
    <property type="protein sequence ID" value="MFD2589341.1"/>
    <property type="molecule type" value="Genomic_DNA"/>
</dbReference>